<protein>
    <submittedName>
        <fullName evidence="2">Uncharacterized protein</fullName>
    </submittedName>
</protein>
<reference evidence="2" key="1">
    <citation type="submission" date="2016-10" db="EMBL/GenBank/DDBJ databases">
        <title>Sequence of Gallionella enrichment culture.</title>
        <authorList>
            <person name="Poehlein A."/>
            <person name="Muehling M."/>
            <person name="Daniel R."/>
        </authorList>
    </citation>
    <scope>NUCLEOTIDE SEQUENCE</scope>
</reference>
<gene>
    <name evidence="2" type="ORF">GALL_28270</name>
</gene>
<dbReference type="AlphaFoldDB" id="A0A1J5TY83"/>
<evidence type="ECO:0000256" key="1">
    <source>
        <dbReference type="SAM" id="MobiDB-lite"/>
    </source>
</evidence>
<organism evidence="2">
    <name type="scientific">mine drainage metagenome</name>
    <dbReference type="NCBI Taxonomy" id="410659"/>
    <lineage>
        <taxon>unclassified sequences</taxon>
        <taxon>metagenomes</taxon>
        <taxon>ecological metagenomes</taxon>
    </lineage>
</organism>
<feature type="compositionally biased region" description="Basic residues" evidence="1">
    <location>
        <begin position="1"/>
        <end position="11"/>
    </location>
</feature>
<comment type="caution">
    <text evidence="2">The sequence shown here is derived from an EMBL/GenBank/DDBJ whole genome shotgun (WGS) entry which is preliminary data.</text>
</comment>
<proteinExistence type="predicted"/>
<name>A0A1J5TY83_9ZZZZ</name>
<accession>A0A1J5TY83</accession>
<evidence type="ECO:0000313" key="2">
    <source>
        <dbReference type="EMBL" id="OIR17006.1"/>
    </source>
</evidence>
<feature type="compositionally biased region" description="Low complexity" evidence="1">
    <location>
        <begin position="12"/>
        <end position="26"/>
    </location>
</feature>
<feature type="region of interest" description="Disordered" evidence="1">
    <location>
        <begin position="1"/>
        <end position="41"/>
    </location>
</feature>
<sequence length="113" mass="12378">MTRTAPRKPAVRKPAVARKAVPAKIAAKPEKKQKKEKKADGKVKVVRDSFTMPQSDYELIAALKQKALKVGLHVKKSELLRASLQTLNKASAAQLKRAISGLEKIKTGRPKKG</sequence>
<dbReference type="EMBL" id="MLJW01000006">
    <property type="protein sequence ID" value="OIR17006.1"/>
    <property type="molecule type" value="Genomic_DNA"/>
</dbReference>